<dbReference type="EMBL" id="JABBWE010000004">
    <property type="protein sequence ID" value="KAG1803831.1"/>
    <property type="molecule type" value="Genomic_DNA"/>
</dbReference>
<dbReference type="PANTHER" id="PTHR13337">
    <property type="entry name" value="SUCCINATE DEHYDROGENASE"/>
    <property type="match status" value="1"/>
</dbReference>
<dbReference type="InterPro" id="IPR034804">
    <property type="entry name" value="SQR/QFR_C/D"/>
</dbReference>
<evidence type="ECO:0000256" key="12">
    <source>
        <dbReference type="RuleBase" id="RU364031"/>
    </source>
</evidence>
<keyword evidence="4" id="KW-0812">Transmembrane</keyword>
<protein>
    <recommendedName>
        <fullName evidence="12">Succinate dehydrogenase [ubiquinone] cytochrome b small subunit</fullName>
    </recommendedName>
</protein>
<dbReference type="OrthoDB" id="18577at2759"/>
<keyword evidence="6 12" id="KW-0809">Transit peptide</keyword>
<proteinExistence type="inferred from homology"/>
<name>A0A9P7J5M7_9AGAM</name>
<dbReference type="CDD" id="cd03496">
    <property type="entry name" value="SQR_TypeC_CybS"/>
    <property type="match status" value="1"/>
</dbReference>
<dbReference type="SUPFAM" id="SSF81343">
    <property type="entry name" value="Fumarate reductase respiratory complex transmembrane subunits"/>
    <property type="match status" value="1"/>
</dbReference>
<reference evidence="13" key="1">
    <citation type="journal article" date="2020" name="New Phytol.">
        <title>Comparative genomics reveals dynamic genome evolution in host specialist ectomycorrhizal fungi.</title>
        <authorList>
            <person name="Lofgren L.A."/>
            <person name="Nguyen N.H."/>
            <person name="Vilgalys R."/>
            <person name="Ruytinx J."/>
            <person name="Liao H.L."/>
            <person name="Branco S."/>
            <person name="Kuo A."/>
            <person name="LaButti K."/>
            <person name="Lipzen A."/>
            <person name="Andreopoulos W."/>
            <person name="Pangilinan J."/>
            <person name="Riley R."/>
            <person name="Hundley H."/>
            <person name="Na H."/>
            <person name="Barry K."/>
            <person name="Grigoriev I.V."/>
            <person name="Stajich J.E."/>
            <person name="Kennedy P.G."/>
        </authorList>
    </citation>
    <scope>NUCLEOTIDE SEQUENCE</scope>
    <source>
        <strain evidence="13">S12</strain>
    </source>
</reference>
<evidence type="ECO:0000256" key="8">
    <source>
        <dbReference type="ARBA" id="ARBA00023128"/>
    </source>
</evidence>
<dbReference type="GO" id="GO:0005743">
    <property type="term" value="C:mitochondrial inner membrane"/>
    <property type="evidence" value="ECO:0007669"/>
    <property type="project" value="UniProtKB-SubCell"/>
</dbReference>
<evidence type="ECO:0000256" key="7">
    <source>
        <dbReference type="ARBA" id="ARBA00022989"/>
    </source>
</evidence>
<evidence type="ECO:0000256" key="2">
    <source>
        <dbReference type="ARBA" id="ARBA00007294"/>
    </source>
</evidence>
<keyword evidence="8 12" id="KW-0496">Mitochondrion</keyword>
<evidence type="ECO:0000256" key="1">
    <source>
        <dbReference type="ARBA" id="ARBA00004448"/>
    </source>
</evidence>
<keyword evidence="5 12" id="KW-0999">Mitochondrion inner membrane</keyword>
<gene>
    <name evidence="13" type="ORF">HD556DRAFT_1262654</name>
</gene>
<evidence type="ECO:0000256" key="4">
    <source>
        <dbReference type="ARBA" id="ARBA00022692"/>
    </source>
</evidence>
<keyword evidence="11" id="KW-0408">Iron</keyword>
<evidence type="ECO:0000256" key="5">
    <source>
        <dbReference type="ARBA" id="ARBA00022792"/>
    </source>
</evidence>
<dbReference type="Gene3D" id="1.20.1300.10">
    <property type="entry name" value="Fumarate reductase/succinate dehydrogenase, transmembrane subunit"/>
    <property type="match status" value="1"/>
</dbReference>
<keyword evidence="11" id="KW-0479">Metal-binding</keyword>
<dbReference type="InterPro" id="IPR007992">
    <property type="entry name" value="CybS"/>
</dbReference>
<dbReference type="PANTHER" id="PTHR13337:SF2">
    <property type="entry name" value="SUCCINATE DEHYDROGENASE [UBIQUINONE] CYTOCHROME B SMALL SUBUNIT, MITOCHONDRIAL"/>
    <property type="match status" value="1"/>
</dbReference>
<dbReference type="GO" id="GO:0098796">
    <property type="term" value="C:membrane protein complex"/>
    <property type="evidence" value="ECO:0007669"/>
    <property type="project" value="UniProtKB-ARBA"/>
</dbReference>
<comment type="caution">
    <text evidence="13">The sequence shown here is derived from an EMBL/GenBank/DDBJ whole genome shotgun (WGS) entry which is preliminary data.</text>
</comment>
<comment type="similarity">
    <text evidence="2 12">Belongs to the CybS family.</text>
</comment>
<evidence type="ECO:0000256" key="9">
    <source>
        <dbReference type="ARBA" id="ARBA00023136"/>
    </source>
</evidence>
<dbReference type="RefSeq" id="XP_041166177.1">
    <property type="nucleotide sequence ID" value="XM_041299070.1"/>
</dbReference>
<keyword evidence="7" id="KW-1133">Transmembrane helix</keyword>
<feature type="binding site" evidence="10">
    <location>
        <position position="136"/>
    </location>
    <ligand>
        <name>a ubiquinone</name>
        <dbReference type="ChEBI" id="CHEBI:16389"/>
        <note>ligand shared with IP/SDHB</note>
    </ligand>
</feature>
<organism evidence="13 14">
    <name type="scientific">Suillus plorans</name>
    <dbReference type="NCBI Taxonomy" id="116603"/>
    <lineage>
        <taxon>Eukaryota</taxon>
        <taxon>Fungi</taxon>
        <taxon>Dikarya</taxon>
        <taxon>Basidiomycota</taxon>
        <taxon>Agaricomycotina</taxon>
        <taxon>Agaricomycetes</taxon>
        <taxon>Agaricomycetidae</taxon>
        <taxon>Boletales</taxon>
        <taxon>Suillineae</taxon>
        <taxon>Suillaceae</taxon>
        <taxon>Suillus</taxon>
    </lineage>
</organism>
<dbReference type="GO" id="GO:0020037">
    <property type="term" value="F:heme binding"/>
    <property type="evidence" value="ECO:0007669"/>
    <property type="project" value="TreeGrafter"/>
</dbReference>
<dbReference type="AlphaFoldDB" id="A0A9P7J5M7"/>
<sequence>MASSMLLRSMLPRTFASATGRNVLRSASVQGKDILNLVSSSLMLHFKVRASSTAQYVPGGPIIKGTVNDPVEFPHPSKIHGSYHWAFERLLAASLVPMTAAAFVTSGSSYPVLDGLLGLSLVMHSHIGFDSMVVDYVHKRKFPIIGPILTWTLRTATVGVLVGVYQFNTNDIGLTELIAKVWTA</sequence>
<evidence type="ECO:0000256" key="10">
    <source>
        <dbReference type="PIRSR" id="PIRSR607992-1"/>
    </source>
</evidence>
<evidence type="ECO:0000256" key="3">
    <source>
        <dbReference type="ARBA" id="ARBA00022448"/>
    </source>
</evidence>
<dbReference type="Pfam" id="PF05328">
    <property type="entry name" value="CybS"/>
    <property type="match status" value="1"/>
</dbReference>
<evidence type="ECO:0000313" key="13">
    <source>
        <dbReference type="EMBL" id="KAG1803831.1"/>
    </source>
</evidence>
<dbReference type="GeneID" id="64592834"/>
<keyword evidence="14" id="KW-1185">Reference proteome</keyword>
<keyword evidence="3" id="KW-0813">Transport</keyword>
<dbReference type="Proteomes" id="UP000719766">
    <property type="component" value="Unassembled WGS sequence"/>
</dbReference>
<accession>A0A9P7J5M7</accession>
<dbReference type="GO" id="GO:0048039">
    <property type="term" value="F:ubiquinone binding"/>
    <property type="evidence" value="ECO:0007669"/>
    <property type="project" value="TreeGrafter"/>
</dbReference>
<dbReference type="FunFam" id="1.20.1300.10:FF:000007">
    <property type="entry name" value="Succinate dehydrogenase [ubiquinone] cytochrome b small subunit"/>
    <property type="match status" value="1"/>
</dbReference>
<feature type="binding site" description="axial binding residue" evidence="11">
    <location>
        <position position="124"/>
    </location>
    <ligand>
        <name>heme b</name>
        <dbReference type="ChEBI" id="CHEBI:60344"/>
        <note>ligand shared with SDHC</note>
    </ligand>
    <ligandPart>
        <name>Fe</name>
        <dbReference type="ChEBI" id="CHEBI:18248"/>
    </ligandPart>
</feature>
<dbReference type="GO" id="GO:0006099">
    <property type="term" value="P:tricarboxylic acid cycle"/>
    <property type="evidence" value="ECO:0007669"/>
    <property type="project" value="TreeGrafter"/>
</dbReference>
<dbReference type="GO" id="GO:0006121">
    <property type="term" value="P:mitochondrial electron transport, succinate to ubiquinone"/>
    <property type="evidence" value="ECO:0007669"/>
    <property type="project" value="TreeGrafter"/>
</dbReference>
<evidence type="ECO:0000256" key="11">
    <source>
        <dbReference type="PIRSR" id="PIRSR607992-2"/>
    </source>
</evidence>
<dbReference type="GO" id="GO:0046872">
    <property type="term" value="F:metal ion binding"/>
    <property type="evidence" value="ECO:0007669"/>
    <property type="project" value="UniProtKB-KW"/>
</dbReference>
<comment type="subcellular location">
    <subcellularLocation>
        <location evidence="1 12">Mitochondrion inner membrane</location>
        <topology evidence="1 12">Multi-pass membrane protein</topology>
    </subcellularLocation>
</comment>
<evidence type="ECO:0000313" key="14">
    <source>
        <dbReference type="Proteomes" id="UP000719766"/>
    </source>
</evidence>
<evidence type="ECO:0000256" key="6">
    <source>
        <dbReference type="ARBA" id="ARBA00022946"/>
    </source>
</evidence>
<keyword evidence="9 12" id="KW-0472">Membrane</keyword>